<feature type="domain" description="Cytochrome c" evidence="6">
    <location>
        <begin position="35"/>
        <end position="128"/>
    </location>
</feature>
<keyword evidence="8" id="KW-1185">Reference proteome</keyword>
<organism evidence="7 8">
    <name type="scientific">endosymbiont of Galathealinum brachiosum</name>
    <dbReference type="NCBI Taxonomy" id="2200906"/>
    <lineage>
        <taxon>Bacteria</taxon>
        <taxon>Pseudomonadati</taxon>
        <taxon>Pseudomonadota</taxon>
        <taxon>Gammaproteobacteria</taxon>
        <taxon>sulfur-oxidizing symbionts</taxon>
    </lineage>
</organism>
<evidence type="ECO:0000259" key="6">
    <source>
        <dbReference type="PROSITE" id="PS51007"/>
    </source>
</evidence>
<evidence type="ECO:0000313" key="7">
    <source>
        <dbReference type="EMBL" id="RDH84916.1"/>
    </source>
</evidence>
<evidence type="ECO:0000256" key="3">
    <source>
        <dbReference type="ARBA" id="ARBA00023004"/>
    </source>
</evidence>
<dbReference type="SUPFAM" id="SSF46626">
    <property type="entry name" value="Cytochrome c"/>
    <property type="match status" value="1"/>
</dbReference>
<dbReference type="GO" id="GO:0020037">
    <property type="term" value="F:heme binding"/>
    <property type="evidence" value="ECO:0007669"/>
    <property type="project" value="InterPro"/>
</dbReference>
<evidence type="ECO:0000313" key="8">
    <source>
        <dbReference type="Proteomes" id="UP000254266"/>
    </source>
</evidence>
<dbReference type="Gene3D" id="1.10.760.10">
    <property type="entry name" value="Cytochrome c-like domain"/>
    <property type="match status" value="1"/>
</dbReference>
<dbReference type="InterPro" id="IPR036909">
    <property type="entry name" value="Cyt_c-like_dom_sf"/>
</dbReference>
<name>A0A370DL77_9GAMM</name>
<reference evidence="7 8" key="1">
    <citation type="journal article" date="2018" name="ISME J.">
        <title>Endosymbiont genomes yield clues of tubeworm success.</title>
        <authorList>
            <person name="Li Y."/>
            <person name="Liles M.R."/>
            <person name="Halanych K.M."/>
        </authorList>
    </citation>
    <scope>NUCLEOTIDE SEQUENCE [LARGE SCALE GENOMIC DNA]</scope>
    <source>
        <strain evidence="7">A1464</strain>
    </source>
</reference>
<evidence type="ECO:0000256" key="4">
    <source>
        <dbReference type="PROSITE-ProRule" id="PRU00433"/>
    </source>
</evidence>
<evidence type="ECO:0000256" key="2">
    <source>
        <dbReference type="ARBA" id="ARBA00022723"/>
    </source>
</evidence>
<feature type="signal peptide" evidence="5">
    <location>
        <begin position="1"/>
        <end position="31"/>
    </location>
</feature>
<keyword evidence="1 4" id="KW-0349">Heme</keyword>
<accession>A0A370DL77</accession>
<dbReference type="EMBL" id="QFXC01000007">
    <property type="protein sequence ID" value="RDH84916.1"/>
    <property type="molecule type" value="Genomic_DNA"/>
</dbReference>
<sequence length="128" mass="13701">MRYTAKTISTATSVAALLGTLAFSLPSISIAEDASVIAEGKKLAFNKKKGNCLACHVIEGGKLPGNIGPALSIPGVAMKDRFPDKSKLRAQIYDARTMNPNTIMIPFGAHEVMTDSEIDKVVEFIYSL</sequence>
<dbReference type="NCBIfam" id="TIGR04485">
    <property type="entry name" value="thiosulf_SoxX"/>
    <property type="match status" value="1"/>
</dbReference>
<dbReference type="InterPro" id="IPR030999">
    <property type="entry name" value="Thiosulf_SoxX"/>
</dbReference>
<dbReference type="InterPro" id="IPR009056">
    <property type="entry name" value="Cyt_c-like_dom"/>
</dbReference>
<dbReference type="PROSITE" id="PS51007">
    <property type="entry name" value="CYTC"/>
    <property type="match status" value="1"/>
</dbReference>
<dbReference type="GO" id="GO:0046872">
    <property type="term" value="F:metal ion binding"/>
    <property type="evidence" value="ECO:0007669"/>
    <property type="project" value="UniProtKB-KW"/>
</dbReference>
<feature type="chain" id="PRO_5016629090" evidence="5">
    <location>
        <begin position="32"/>
        <end position="128"/>
    </location>
</feature>
<keyword evidence="5" id="KW-0732">Signal</keyword>
<keyword evidence="2 4" id="KW-0479">Metal-binding</keyword>
<comment type="caution">
    <text evidence="7">The sequence shown here is derived from an EMBL/GenBank/DDBJ whole genome shotgun (WGS) entry which is preliminary data.</text>
</comment>
<gene>
    <name evidence="7" type="primary">soxX</name>
    <name evidence="7" type="ORF">DIZ80_05480</name>
</gene>
<proteinExistence type="predicted"/>
<protein>
    <submittedName>
        <fullName evidence="7">Sulfur oxidation c-type cytochrome SoxX</fullName>
    </submittedName>
</protein>
<dbReference type="GO" id="GO:0009055">
    <property type="term" value="F:electron transfer activity"/>
    <property type="evidence" value="ECO:0007669"/>
    <property type="project" value="InterPro"/>
</dbReference>
<dbReference type="Proteomes" id="UP000254266">
    <property type="component" value="Unassembled WGS sequence"/>
</dbReference>
<evidence type="ECO:0000256" key="5">
    <source>
        <dbReference type="SAM" id="SignalP"/>
    </source>
</evidence>
<dbReference type="Pfam" id="PF00034">
    <property type="entry name" value="Cytochrom_C"/>
    <property type="match status" value="1"/>
</dbReference>
<dbReference type="AlphaFoldDB" id="A0A370DL77"/>
<keyword evidence="3 4" id="KW-0408">Iron</keyword>
<evidence type="ECO:0000256" key="1">
    <source>
        <dbReference type="ARBA" id="ARBA00022617"/>
    </source>
</evidence>